<accession>A0A804JFQ6</accession>
<name>A0A804JFQ6_MUSAM</name>
<evidence type="ECO:0000313" key="8">
    <source>
        <dbReference type="Proteomes" id="UP000012960"/>
    </source>
</evidence>
<evidence type="ECO:0000256" key="3">
    <source>
        <dbReference type="ARBA" id="ARBA00022989"/>
    </source>
</evidence>
<dbReference type="AlphaFoldDB" id="A0A804JFQ6"/>
<feature type="transmembrane region" description="Helical" evidence="5">
    <location>
        <begin position="20"/>
        <end position="42"/>
    </location>
</feature>
<dbReference type="Pfam" id="PF03619">
    <property type="entry name" value="Solute_trans_a"/>
    <property type="match status" value="1"/>
</dbReference>
<keyword evidence="2 5" id="KW-0812">Transmembrane</keyword>
<evidence type="ECO:0000256" key="2">
    <source>
        <dbReference type="ARBA" id="ARBA00022692"/>
    </source>
</evidence>
<protein>
    <submittedName>
        <fullName evidence="6">(wild Malaysian banana) hypothetical protein</fullName>
    </submittedName>
</protein>
<keyword evidence="4 5" id="KW-0472">Membrane</keyword>
<feature type="transmembrane region" description="Helical" evidence="5">
    <location>
        <begin position="163"/>
        <end position="185"/>
    </location>
</feature>
<dbReference type="GO" id="GO:0022857">
    <property type="term" value="F:transmembrane transporter activity"/>
    <property type="evidence" value="ECO:0000318"/>
    <property type="project" value="GO_Central"/>
</dbReference>
<reference evidence="6" key="1">
    <citation type="submission" date="2021-03" db="EMBL/GenBank/DDBJ databases">
        <authorList>
            <consortium name="Genoscope - CEA"/>
            <person name="William W."/>
        </authorList>
    </citation>
    <scope>NUCLEOTIDE SEQUENCE</scope>
    <source>
        <strain evidence="6">Doubled-haploid Pahang</strain>
    </source>
</reference>
<dbReference type="Proteomes" id="UP000012960">
    <property type="component" value="Unplaced"/>
</dbReference>
<feature type="transmembrane region" description="Helical" evidence="5">
    <location>
        <begin position="54"/>
        <end position="74"/>
    </location>
</feature>
<keyword evidence="3 5" id="KW-1133">Transmembrane helix</keyword>
<dbReference type="OrthoDB" id="5348404at2759"/>
<dbReference type="GO" id="GO:1900458">
    <property type="term" value="P:negative regulation of brassinosteroid mediated signaling pathway"/>
    <property type="evidence" value="ECO:0000318"/>
    <property type="project" value="GO_Central"/>
</dbReference>
<comment type="subcellular location">
    <subcellularLocation>
        <location evidence="1">Membrane</location>
        <topology evidence="1">Multi-pass membrane protein</topology>
    </subcellularLocation>
</comment>
<dbReference type="PANTHER" id="PTHR23423">
    <property type="entry name" value="ORGANIC SOLUTE TRANSPORTER-RELATED"/>
    <property type="match status" value="1"/>
</dbReference>
<dbReference type="EMBL" id="HG996471">
    <property type="protein sequence ID" value="CAG1846117.1"/>
    <property type="molecule type" value="Genomic_DNA"/>
</dbReference>
<evidence type="ECO:0000313" key="6">
    <source>
        <dbReference type="EMBL" id="CAG1846117.1"/>
    </source>
</evidence>
<dbReference type="OMA" id="AHAFVFN"/>
<organism evidence="7 8">
    <name type="scientific">Musa acuminata subsp. malaccensis</name>
    <name type="common">Wild banana</name>
    <name type="synonym">Musa malaccensis</name>
    <dbReference type="NCBI Taxonomy" id="214687"/>
    <lineage>
        <taxon>Eukaryota</taxon>
        <taxon>Viridiplantae</taxon>
        <taxon>Streptophyta</taxon>
        <taxon>Embryophyta</taxon>
        <taxon>Tracheophyta</taxon>
        <taxon>Spermatophyta</taxon>
        <taxon>Magnoliopsida</taxon>
        <taxon>Liliopsida</taxon>
        <taxon>Zingiberales</taxon>
        <taxon>Musaceae</taxon>
        <taxon>Musa</taxon>
    </lineage>
</organism>
<dbReference type="EnsemblPlants" id="Ma06_t13130.1">
    <property type="protein sequence ID" value="Ma06_p13130.1"/>
    <property type="gene ID" value="Ma06_g13130"/>
</dbReference>
<feature type="transmembrane region" description="Helical" evidence="5">
    <location>
        <begin position="274"/>
        <end position="292"/>
    </location>
</feature>
<gene>
    <name evidence="6" type="ORF">GSMUA_159120.1</name>
</gene>
<evidence type="ECO:0000256" key="4">
    <source>
        <dbReference type="ARBA" id="ARBA00023136"/>
    </source>
</evidence>
<evidence type="ECO:0000313" key="7">
    <source>
        <dbReference type="EnsemblPlants" id="Ma06_p13130.1"/>
    </source>
</evidence>
<feature type="transmembrane region" description="Helical" evidence="5">
    <location>
        <begin position="240"/>
        <end position="262"/>
    </location>
</feature>
<keyword evidence="8" id="KW-1185">Reference proteome</keyword>
<evidence type="ECO:0000256" key="5">
    <source>
        <dbReference type="SAM" id="Phobius"/>
    </source>
</evidence>
<sequence length="450" mass="50798">MAYDRVSNFEGVYKSLHLPAVIIGGTFVLIALALSTILILQHLRAYTNPAEQKWIIGVLFMVPVYATESIISLWNSKFSMVCDILRNCYEAFALYSFWCYLVACLGGEDRVVELLENAAREDISEQLLMEEDDEAQHQHSLNDFVFHPTVLGKDLYTIIKFGIVQYMILKTLCAFLALLLELFGVYREGEFKWYYGYPYVTIIINFSQMWALYCLVQFYNVTHSRLQAIKPLSKFISFKAIVFATWWQGVGIALVCYVGILPKWGKIQNGIQDFLICIEMAIAAIAHVYVFSAEHYKYLPVSGCGKITSVESKTKSKLVENAKSGPATVEQKETRVEAPGTRITESVQDVVLGGGEHVVKDVALTISQAIEPVEKSVTKFQDTIRHISVGSDKGKKPEVEVDERVTENFVDLKLEFSSELKVESENTENLGHHKSVVNSEVKYEAESCPR</sequence>
<dbReference type="Gramene" id="Ma06_t13130.1">
    <property type="protein sequence ID" value="Ma06_p13130.1"/>
    <property type="gene ID" value="Ma06_g13130"/>
</dbReference>
<evidence type="ECO:0000256" key="1">
    <source>
        <dbReference type="ARBA" id="ARBA00004141"/>
    </source>
</evidence>
<feature type="transmembrane region" description="Helical" evidence="5">
    <location>
        <begin position="197"/>
        <end position="220"/>
    </location>
</feature>
<dbReference type="SMART" id="SM01417">
    <property type="entry name" value="Solute_trans_a"/>
    <property type="match status" value="1"/>
</dbReference>
<dbReference type="GO" id="GO:0016020">
    <property type="term" value="C:membrane"/>
    <property type="evidence" value="ECO:0000318"/>
    <property type="project" value="GO_Central"/>
</dbReference>
<dbReference type="InterPro" id="IPR005178">
    <property type="entry name" value="Ostalpha/TMEM184C"/>
</dbReference>
<dbReference type="GO" id="GO:0098876">
    <property type="term" value="P:vesicle-mediated transport to the plasma membrane"/>
    <property type="evidence" value="ECO:0000318"/>
    <property type="project" value="GO_Central"/>
</dbReference>
<dbReference type="FunCoup" id="A0A804JFQ6">
    <property type="interactions" value="1418"/>
</dbReference>
<proteinExistence type="predicted"/>
<reference evidence="7" key="2">
    <citation type="submission" date="2021-05" db="UniProtKB">
        <authorList>
            <consortium name="EnsemblPlants"/>
        </authorList>
    </citation>
    <scope>IDENTIFICATION</scope>
    <source>
        <strain evidence="7">subsp. malaccensis</strain>
    </source>
</reference>